<sequence length="277" mass="30713">MSYSYLCTDLQTYFNLQTKQCVSCDMKWIKPGYEFVPNCGYADDGGRRDSRTQKCADNYWNDGKSGKCQMCSACPTGVGLRTVRQCNATVDTCCGLGENCDPPRMSLTVDNQMEIRLVIIVLLACVMVGALTYFIYKRKNKSCQGLIADGNGKVASLSQRDGQESKAVLIPQVSAAPLRMVLDDLDVLEELIIILDPEGHGVKCTRHLASYCNFPSTWINYTYSMRDSKSPLKTLLEGVTTKYPEWTVGDLARLLGEMGRTDAIVVLAKLRPSVHTV</sequence>
<dbReference type="InterPro" id="IPR011029">
    <property type="entry name" value="DEATH-like_dom_sf"/>
</dbReference>
<accession>A0A8C5BTW3</accession>
<proteinExistence type="predicted"/>
<dbReference type="InterPro" id="IPR042355">
    <property type="entry name" value="IGFLR1"/>
</dbReference>
<dbReference type="OrthoDB" id="8945565at2759"/>
<feature type="domain" description="TNFR-Cys" evidence="3">
    <location>
        <begin position="54"/>
        <end position="94"/>
    </location>
</feature>
<evidence type="ECO:0000256" key="1">
    <source>
        <dbReference type="PROSITE-ProRule" id="PRU00206"/>
    </source>
</evidence>
<dbReference type="Gene3D" id="1.10.533.10">
    <property type="entry name" value="Death Domain, Fas"/>
    <property type="match status" value="1"/>
</dbReference>
<organism evidence="4 5">
    <name type="scientific">Gadus morhua</name>
    <name type="common">Atlantic cod</name>
    <dbReference type="NCBI Taxonomy" id="8049"/>
    <lineage>
        <taxon>Eukaryota</taxon>
        <taxon>Metazoa</taxon>
        <taxon>Chordata</taxon>
        <taxon>Craniata</taxon>
        <taxon>Vertebrata</taxon>
        <taxon>Euteleostomi</taxon>
        <taxon>Actinopterygii</taxon>
        <taxon>Neopterygii</taxon>
        <taxon>Teleostei</taxon>
        <taxon>Neoteleostei</taxon>
        <taxon>Acanthomorphata</taxon>
        <taxon>Zeiogadaria</taxon>
        <taxon>Gadariae</taxon>
        <taxon>Gadiformes</taxon>
        <taxon>Gadoidei</taxon>
        <taxon>Gadidae</taxon>
        <taxon>Gadus</taxon>
    </lineage>
</organism>
<keyword evidence="2" id="KW-1133">Transmembrane helix</keyword>
<dbReference type="Ensembl" id="ENSGMOT00000028515.1">
    <property type="protein sequence ID" value="ENSGMOP00000051895.1"/>
    <property type="gene ID" value="ENSGMOG00000000123.2"/>
</dbReference>
<dbReference type="RefSeq" id="XP_030225277.1">
    <property type="nucleotide sequence ID" value="XM_030369417.1"/>
</dbReference>
<reference evidence="4" key="2">
    <citation type="submission" date="2025-09" db="UniProtKB">
        <authorList>
            <consortium name="Ensembl"/>
        </authorList>
    </citation>
    <scope>IDENTIFICATION</scope>
</reference>
<dbReference type="GeneTree" id="ENSGT00390000005702"/>
<evidence type="ECO:0000313" key="5">
    <source>
        <dbReference type="Proteomes" id="UP000694546"/>
    </source>
</evidence>
<dbReference type="AlphaFoldDB" id="A0A8C5BTW3"/>
<protein>
    <submittedName>
        <fullName evidence="4">IGF-like family receptor 1</fullName>
    </submittedName>
</protein>
<dbReference type="PANTHER" id="PTHR14657">
    <property type="entry name" value="IGF-LIKE FAMILY RECEPTOR 1"/>
    <property type="match status" value="1"/>
</dbReference>
<dbReference type="PROSITE" id="PS50050">
    <property type="entry name" value="TNFR_NGFR_2"/>
    <property type="match status" value="1"/>
</dbReference>
<dbReference type="PANTHER" id="PTHR14657:SF2">
    <property type="entry name" value="IGF-LIKE FAMILY RECEPTOR 1"/>
    <property type="match status" value="1"/>
</dbReference>
<gene>
    <name evidence="4" type="primary">igflr1</name>
</gene>
<keyword evidence="2" id="KW-0472">Membrane</keyword>
<dbReference type="KEGG" id="gmh:115553280"/>
<dbReference type="GeneID" id="115553280"/>
<comment type="caution">
    <text evidence="1">Lacks conserved residue(s) required for the propagation of feature annotation.</text>
</comment>
<keyword evidence="2" id="KW-0812">Transmembrane</keyword>
<evidence type="ECO:0000256" key="2">
    <source>
        <dbReference type="SAM" id="Phobius"/>
    </source>
</evidence>
<dbReference type="GO" id="GO:0005886">
    <property type="term" value="C:plasma membrane"/>
    <property type="evidence" value="ECO:0007669"/>
    <property type="project" value="TreeGrafter"/>
</dbReference>
<dbReference type="InterPro" id="IPR001368">
    <property type="entry name" value="TNFR/NGFR_Cys_rich_reg"/>
</dbReference>
<evidence type="ECO:0000313" key="4">
    <source>
        <dbReference type="Ensembl" id="ENSGMOP00000051895.1"/>
    </source>
</evidence>
<feature type="repeat" description="TNFR-Cys" evidence="1">
    <location>
        <begin position="54"/>
        <end position="94"/>
    </location>
</feature>
<evidence type="ECO:0000259" key="3">
    <source>
        <dbReference type="PROSITE" id="PS50050"/>
    </source>
</evidence>
<dbReference type="SUPFAM" id="SSF47986">
    <property type="entry name" value="DEATH domain"/>
    <property type="match status" value="1"/>
</dbReference>
<dbReference type="Proteomes" id="UP000694546">
    <property type="component" value="Chromosome 11"/>
</dbReference>
<dbReference type="CTD" id="79713"/>
<name>A0A8C5BTW3_GADMO</name>
<reference evidence="4" key="1">
    <citation type="submission" date="2025-08" db="UniProtKB">
        <authorList>
            <consortium name="Ensembl"/>
        </authorList>
    </citation>
    <scope>IDENTIFICATION</scope>
</reference>
<feature type="transmembrane region" description="Helical" evidence="2">
    <location>
        <begin position="115"/>
        <end position="136"/>
    </location>
</feature>
<keyword evidence="5" id="KW-1185">Reference proteome</keyword>